<protein>
    <submittedName>
        <fullName evidence="1">Uncharacterized protein</fullName>
    </submittedName>
</protein>
<name>A0A8B5Y7E7_BACLI</name>
<evidence type="ECO:0000313" key="1">
    <source>
        <dbReference type="EMBL" id="TWL22347.1"/>
    </source>
</evidence>
<comment type="caution">
    <text evidence="1">The sequence shown here is derived from an EMBL/GenBank/DDBJ whole genome shotgun (WGS) entry which is preliminary data.</text>
</comment>
<proteinExistence type="predicted"/>
<dbReference type="Proteomes" id="UP000435910">
    <property type="component" value="Unassembled WGS sequence"/>
</dbReference>
<gene>
    <name evidence="1" type="ORF">CHCC16736_3816</name>
</gene>
<evidence type="ECO:0000313" key="2">
    <source>
        <dbReference type="Proteomes" id="UP000435910"/>
    </source>
</evidence>
<dbReference type="EMBL" id="NILC01000029">
    <property type="protein sequence ID" value="TWL22347.1"/>
    <property type="molecule type" value="Genomic_DNA"/>
</dbReference>
<organism evidence="1 2">
    <name type="scientific">Bacillus licheniformis</name>
    <dbReference type="NCBI Taxonomy" id="1402"/>
    <lineage>
        <taxon>Bacteria</taxon>
        <taxon>Bacillati</taxon>
        <taxon>Bacillota</taxon>
        <taxon>Bacilli</taxon>
        <taxon>Bacillales</taxon>
        <taxon>Bacillaceae</taxon>
        <taxon>Bacillus</taxon>
    </lineage>
</organism>
<accession>A0A8B5Y7E7</accession>
<reference evidence="1 2" key="1">
    <citation type="submission" date="2019-06" db="EMBL/GenBank/DDBJ databases">
        <title>Genome sequence analysis of &gt;100 Bacillus licheniformis strains suggests intrinsic resistance to this species.</title>
        <authorList>
            <person name="Wels M."/>
            <person name="Siezen R.J."/>
            <person name="Johansen E."/>
            <person name="Stuer-Lauridsen B."/>
            <person name="Bjerre K."/>
            <person name="Nielsen B.K.K."/>
        </authorList>
    </citation>
    <scope>NUCLEOTIDE SEQUENCE [LARGE SCALE GENOMIC DNA]</scope>
    <source>
        <strain evidence="1 2">BAC-16736</strain>
    </source>
</reference>
<sequence length="43" mass="5009">MVSAFHKFVTFSGGGRGRTKKQPAWKRAVEWFNRSCSKFSFPR</sequence>
<dbReference type="AlphaFoldDB" id="A0A8B5Y7E7"/>